<dbReference type="OrthoDB" id="9814448at2"/>
<dbReference type="InterPro" id="IPR019734">
    <property type="entry name" value="TPR_rpt"/>
</dbReference>
<dbReference type="Pfam" id="PF12895">
    <property type="entry name" value="ANAPC3"/>
    <property type="match status" value="1"/>
</dbReference>
<keyword evidence="2 3" id="KW-0802">TPR repeat</keyword>
<evidence type="ECO:0000313" key="7">
    <source>
        <dbReference type="EMBL" id="APG66507.1"/>
    </source>
</evidence>
<dbReference type="Proteomes" id="UP000181898">
    <property type="component" value="Chromosome"/>
</dbReference>
<feature type="repeat" description="TPR" evidence="3">
    <location>
        <begin position="283"/>
        <end position="316"/>
    </location>
</feature>
<dbReference type="KEGG" id="ten:LPB136_00050"/>
<dbReference type="STRING" id="1850252.LPB136_00050"/>
<keyword evidence="1" id="KW-0677">Repeat</keyword>
<reference evidence="7 8" key="1">
    <citation type="submission" date="2016-11" db="EMBL/GenBank/DDBJ databases">
        <title>Tenacibaculum sp. LPB0136, isolated from marine environment.</title>
        <authorList>
            <person name="Kim E."/>
            <person name="Yi H."/>
        </authorList>
    </citation>
    <scope>NUCLEOTIDE SEQUENCE [LARGE SCALE GENOMIC DNA]</scope>
    <source>
        <strain evidence="7 8">LPB0136</strain>
    </source>
</reference>
<keyword evidence="4" id="KW-0175">Coiled coil</keyword>
<dbReference type="KEGG" id="ten:LPB136_13340"/>
<evidence type="ECO:0000256" key="3">
    <source>
        <dbReference type="PROSITE-ProRule" id="PRU00339"/>
    </source>
</evidence>
<evidence type="ECO:0000256" key="5">
    <source>
        <dbReference type="SAM" id="SignalP"/>
    </source>
</evidence>
<evidence type="ECO:0000256" key="2">
    <source>
        <dbReference type="ARBA" id="ARBA00022803"/>
    </source>
</evidence>
<feature type="coiled-coil region" evidence="4">
    <location>
        <begin position="966"/>
        <end position="1000"/>
    </location>
</feature>
<dbReference type="PANTHER" id="PTHR44186">
    <property type="match status" value="1"/>
</dbReference>
<dbReference type="Pfam" id="PF13432">
    <property type="entry name" value="TPR_16"/>
    <property type="match status" value="1"/>
</dbReference>
<name>A0A1L3JMZ1_9FLAO</name>
<dbReference type="RefSeq" id="WP_072556854.1">
    <property type="nucleotide sequence ID" value="NZ_CP018155.1"/>
</dbReference>
<keyword evidence="8" id="KW-1185">Reference proteome</keyword>
<feature type="repeat" description="TPR" evidence="3">
    <location>
        <begin position="318"/>
        <end position="351"/>
    </location>
</feature>
<protein>
    <submittedName>
        <fullName evidence="7">Uncharacterized protein</fullName>
    </submittedName>
</protein>
<dbReference type="Pfam" id="PF13181">
    <property type="entry name" value="TPR_8"/>
    <property type="match status" value="1"/>
</dbReference>
<feature type="signal peptide" evidence="5">
    <location>
        <begin position="1"/>
        <end position="24"/>
    </location>
</feature>
<organism evidence="7 8">
    <name type="scientific">Tenacibaculum todarodis</name>
    <dbReference type="NCBI Taxonomy" id="1850252"/>
    <lineage>
        <taxon>Bacteria</taxon>
        <taxon>Pseudomonadati</taxon>
        <taxon>Bacteroidota</taxon>
        <taxon>Flavobacteriia</taxon>
        <taxon>Flavobacteriales</taxon>
        <taxon>Flavobacteriaceae</taxon>
        <taxon>Tenacibaculum</taxon>
    </lineage>
</organism>
<accession>A0A1L3JMZ1</accession>
<dbReference type="EMBL" id="CP018155">
    <property type="protein sequence ID" value="APG66507.1"/>
    <property type="molecule type" value="Genomic_DNA"/>
</dbReference>
<feature type="chain" id="PRO_5011896939" evidence="5">
    <location>
        <begin position="25"/>
        <end position="1005"/>
    </location>
</feature>
<dbReference type="Gene3D" id="1.25.40.10">
    <property type="entry name" value="Tetratricopeptide repeat domain"/>
    <property type="match status" value="6"/>
</dbReference>
<dbReference type="InterPro" id="IPR011990">
    <property type="entry name" value="TPR-like_helical_dom_sf"/>
</dbReference>
<dbReference type="AlphaFoldDB" id="A0A1L3JMZ1"/>
<evidence type="ECO:0000256" key="1">
    <source>
        <dbReference type="ARBA" id="ARBA00022737"/>
    </source>
</evidence>
<sequence>MNTIFKKNLLCFSFILCGLLNSFGQETEMQFNTTAKYHEALTLFNNKAYAASQQLFVKVSKLAEEKQSLQANADYYDAMCAIKLNQTNADKKVLDFVENHPNSNKKQLAYLNVGNYYFANRKAAHSLKWYTKVDEKLLNTEDKSDLNFKMGYALLVSGYVDDAKNRFEKLLSNERYGDDARYYYGYIAYKQEDYDLAETSLTEIADVATYKNKANYYLLDISFKAGRFEKSIEIGKKILPNSDKKQQSDINKIIGESYFNLEKYTEAIPYLQNYKGKKGRWNNTDYYQLGFAHFKQNDYGNAVRNFNKIIDQKNKVSQNAYYQLAECYLKLDKKPEALNAFKSASEMEFDKKVKEDAFLNYAKLSYEEGNPYQSVPEVLQAYLNTYPNSPQTNEINELLITSFLHQQDYQGALDYIEKNKKFKNDALKNEVSLYRGIQLFNEDKLQKSLSFLEKGTQSNDLELQNKARFWLAESNYRLGNFQKALDLFLKVDSSETIENNLLSYNIGYCYFKLKEYQKSAHYFNQYTTQSNNEVELKDDAFLRLGDSYYASKQYSKAIISYDKIITDGGIGADYAQYQKAMSNGLSGNYQQKITDLLAVVNTKTNSKLKDDALFQLGTTYTTIRENDKAQDAYNRLLKNHPKSAYNPNVLLRQGLLFYNTSDNKKALSKFKEIVAKYPNSNEAKQAVTNARNVYIDIGKVDEYAVWVKDVSFINVTDADLDNASYEAAENKFLENNTEKAIEGFDKYLQNFPNGLHALKSHFYLAQSYLKNNQSEKSIPHYTYVTSQSQSEFSEESLSKLSQIYLEKEDWFNAMSLLEKLETEANYPQNIIFAQSNLMKGYYEAEDYNKAVEYAEKVLTTNKIEKTVEADAKIIIARSAFKTGDFTTSEEFFIEVGRTATGELKAETLYYDAFFKHENKEYDSSTKIVQKLISDYSAYKYWGVKSYVIMAKNYYALEDAYQATYILENIIKNFTQYEDIIEEATSELRTIKNKEAKTNESVTPQK</sequence>
<dbReference type="EMBL" id="CP018155">
    <property type="protein sequence ID" value="APG66350.1"/>
    <property type="molecule type" value="Genomic_DNA"/>
</dbReference>
<dbReference type="SUPFAM" id="SSF48452">
    <property type="entry name" value="TPR-like"/>
    <property type="match status" value="4"/>
</dbReference>
<feature type="repeat" description="TPR" evidence="3">
    <location>
        <begin position="647"/>
        <end position="680"/>
    </location>
</feature>
<keyword evidence="5" id="KW-0732">Signal</keyword>
<feature type="repeat" description="TPR" evidence="3">
    <location>
        <begin position="610"/>
        <end position="643"/>
    </location>
</feature>
<gene>
    <name evidence="6" type="ORF">LPB136_00050</name>
    <name evidence="7" type="ORF">LPB136_13340</name>
</gene>
<evidence type="ECO:0000313" key="6">
    <source>
        <dbReference type="EMBL" id="APG66350.1"/>
    </source>
</evidence>
<dbReference type="PROSITE" id="PS50005">
    <property type="entry name" value="TPR"/>
    <property type="match status" value="4"/>
</dbReference>
<evidence type="ECO:0000313" key="8">
    <source>
        <dbReference type="Proteomes" id="UP000181898"/>
    </source>
</evidence>
<dbReference type="SMART" id="SM00028">
    <property type="entry name" value="TPR"/>
    <property type="match status" value="8"/>
</dbReference>
<dbReference type="SUPFAM" id="SSF81901">
    <property type="entry name" value="HCP-like"/>
    <property type="match status" value="1"/>
</dbReference>
<proteinExistence type="predicted"/>
<evidence type="ECO:0000256" key="4">
    <source>
        <dbReference type="SAM" id="Coils"/>
    </source>
</evidence>
<dbReference type="Pfam" id="PF13174">
    <property type="entry name" value="TPR_6"/>
    <property type="match status" value="4"/>
</dbReference>
<dbReference type="PANTHER" id="PTHR44186:SF1">
    <property type="entry name" value="BARDET-BIEDL SYNDROME 4 PROTEIN"/>
    <property type="match status" value="1"/>
</dbReference>